<name>A0A5C6YWH7_9FLAO</name>
<dbReference type="InterPro" id="IPR022928">
    <property type="entry name" value="RNA_2'-PTrans_KptA"/>
</dbReference>
<evidence type="ECO:0000256" key="1">
    <source>
        <dbReference type="ARBA" id="ARBA00009836"/>
    </source>
</evidence>
<comment type="caution">
    <text evidence="6">The sequence shown here is derived from an EMBL/GenBank/DDBJ whole genome shotgun (WGS) entry which is preliminary data.</text>
</comment>
<keyword evidence="3 5" id="KW-0520">NAD</keyword>
<dbReference type="GO" id="GO:0000215">
    <property type="term" value="F:tRNA 2'-phosphotransferase activity"/>
    <property type="evidence" value="ECO:0007669"/>
    <property type="project" value="TreeGrafter"/>
</dbReference>
<dbReference type="GO" id="GO:0003950">
    <property type="term" value="F:NAD+ poly-ADP-ribosyltransferase activity"/>
    <property type="evidence" value="ECO:0007669"/>
    <property type="project" value="InterPro"/>
</dbReference>
<dbReference type="Gene3D" id="3.20.170.30">
    <property type="match status" value="1"/>
</dbReference>
<dbReference type="InterPro" id="IPR042080">
    <property type="entry name" value="RNA_2'-PTrans_N"/>
</dbReference>
<comment type="function">
    <text evidence="4 5">Removes the 2'-phosphate from RNA via an intermediate in which the phosphate is ADP-ribosylated by NAD followed by a presumed transesterification to release the RNA and generate ADP-ribose 1''-2''-cyclic phosphate (APPR&gt;P). May function as an ADP-ribosylase.</text>
</comment>
<dbReference type="RefSeq" id="WP_111844878.1">
    <property type="nucleotide sequence ID" value="NZ_UEGI01000010.1"/>
</dbReference>
<dbReference type="InterPro" id="IPR042081">
    <property type="entry name" value="RNA_2'-PTrans_C"/>
</dbReference>
<dbReference type="OrthoDB" id="4537997at2"/>
<dbReference type="GO" id="GO:0006388">
    <property type="term" value="P:tRNA splicing, via endonucleolytic cleavage and ligation"/>
    <property type="evidence" value="ECO:0007669"/>
    <property type="project" value="UniProtKB-UniRule"/>
</dbReference>
<dbReference type="Gene3D" id="1.10.10.970">
    <property type="entry name" value="RNA 2'-phosphotransferase, Tpt1/KptA family, N-terminal domain"/>
    <property type="match status" value="1"/>
</dbReference>
<evidence type="ECO:0000256" key="5">
    <source>
        <dbReference type="HAMAP-Rule" id="MF_00299"/>
    </source>
</evidence>
<keyword evidence="7" id="KW-1185">Reference proteome</keyword>
<dbReference type="EC" id="2.7.1.-" evidence="5"/>
<dbReference type="PANTHER" id="PTHR12684">
    <property type="entry name" value="PUTATIVE PHOSPHOTRANSFERASE"/>
    <property type="match status" value="1"/>
</dbReference>
<dbReference type="Proteomes" id="UP000321497">
    <property type="component" value="Unassembled WGS sequence"/>
</dbReference>
<reference evidence="6 7" key="1">
    <citation type="submission" date="2019-08" db="EMBL/GenBank/DDBJ databases">
        <title>Genome of Aequorivita antarctica SW49 (type strain).</title>
        <authorList>
            <person name="Bowman J.P."/>
        </authorList>
    </citation>
    <scope>NUCLEOTIDE SEQUENCE [LARGE SCALE GENOMIC DNA]</scope>
    <source>
        <strain evidence="6 7">SW49</strain>
    </source>
</reference>
<dbReference type="InterPro" id="IPR002745">
    <property type="entry name" value="Ptrans_KptA/Tpt1"/>
</dbReference>
<dbReference type="HAMAP" id="MF_00299">
    <property type="entry name" value="KptA"/>
    <property type="match status" value="1"/>
</dbReference>
<dbReference type="EMBL" id="VORT01000016">
    <property type="protein sequence ID" value="TXD71582.1"/>
    <property type="molecule type" value="Genomic_DNA"/>
</dbReference>
<evidence type="ECO:0000313" key="6">
    <source>
        <dbReference type="EMBL" id="TXD71582.1"/>
    </source>
</evidence>
<sequence length="174" mass="19952">MTPKEKNKTSKFLSLILRHKPEEIDLVLDNDGWANVDELLQKMVIGFEDLKEVVKTNEKKRFAFSDDFKKIRANQGHSIDVDLKLDPVIPPKFLFHGTAEKNIDSILVKGLLKQGRNYVHLSDDIETARNVGIRYGKPIILKVNTLNMYQEGYLFYLSKNGVWLTDFVPAGFIS</sequence>
<dbReference type="Pfam" id="PF01885">
    <property type="entry name" value="PTS_2-RNA"/>
    <property type="match status" value="1"/>
</dbReference>
<dbReference type="PANTHER" id="PTHR12684:SF2">
    <property type="entry name" value="TRNA 2'-PHOSPHOTRANSFERASE 1"/>
    <property type="match status" value="1"/>
</dbReference>
<dbReference type="SUPFAM" id="SSF56399">
    <property type="entry name" value="ADP-ribosylation"/>
    <property type="match status" value="1"/>
</dbReference>
<proteinExistence type="inferred from homology"/>
<protein>
    <recommendedName>
        <fullName evidence="5">Probable RNA 2'-phosphotransferase</fullName>
        <ecNumber evidence="5">2.7.1.-</ecNumber>
    </recommendedName>
</protein>
<evidence type="ECO:0000256" key="4">
    <source>
        <dbReference type="ARBA" id="ARBA00025212"/>
    </source>
</evidence>
<evidence type="ECO:0000256" key="2">
    <source>
        <dbReference type="ARBA" id="ARBA00022679"/>
    </source>
</evidence>
<gene>
    <name evidence="5" type="primary">kptA</name>
    <name evidence="6" type="ORF">ESU54_16295</name>
</gene>
<accession>A0A5C6YWH7</accession>
<dbReference type="AlphaFoldDB" id="A0A5C6YWH7"/>
<keyword evidence="2 5" id="KW-0808">Transferase</keyword>
<evidence type="ECO:0000313" key="7">
    <source>
        <dbReference type="Proteomes" id="UP000321497"/>
    </source>
</evidence>
<organism evidence="6 7">
    <name type="scientific">Aequorivita antarctica</name>
    <dbReference type="NCBI Taxonomy" id="153266"/>
    <lineage>
        <taxon>Bacteria</taxon>
        <taxon>Pseudomonadati</taxon>
        <taxon>Bacteroidota</taxon>
        <taxon>Flavobacteriia</taxon>
        <taxon>Flavobacteriales</taxon>
        <taxon>Flavobacteriaceae</taxon>
        <taxon>Aequorivita</taxon>
    </lineage>
</organism>
<evidence type="ECO:0000256" key="3">
    <source>
        <dbReference type="ARBA" id="ARBA00023027"/>
    </source>
</evidence>
<comment type="similarity">
    <text evidence="1 5">Belongs to the KptA/TPT1 family.</text>
</comment>